<reference evidence="1 2" key="1">
    <citation type="submission" date="2013-11" db="EMBL/GenBank/DDBJ databases">
        <title>Metagenomic analysis of a methanogenic consortium involved in long chain n-alkane degradation.</title>
        <authorList>
            <person name="Davidova I.A."/>
            <person name="Callaghan A.V."/>
            <person name="Wawrik B."/>
            <person name="Pruitt S."/>
            <person name="Marks C."/>
            <person name="Duncan K.E."/>
            <person name="Suflita J.M."/>
        </authorList>
    </citation>
    <scope>NUCLEOTIDE SEQUENCE [LARGE SCALE GENOMIC DNA]</scope>
    <source>
        <strain evidence="1 2">SPR</strain>
    </source>
</reference>
<dbReference type="OrthoDB" id="9904612at2"/>
<accession>A0A0D2JHH8</accession>
<keyword evidence="2" id="KW-1185">Reference proteome</keyword>
<organism evidence="1 2">
    <name type="scientific">Dethiosulfatarculus sandiegensis</name>
    <dbReference type="NCBI Taxonomy" id="1429043"/>
    <lineage>
        <taxon>Bacteria</taxon>
        <taxon>Pseudomonadati</taxon>
        <taxon>Thermodesulfobacteriota</taxon>
        <taxon>Desulfarculia</taxon>
        <taxon>Desulfarculales</taxon>
        <taxon>Desulfarculaceae</taxon>
        <taxon>Dethiosulfatarculus</taxon>
    </lineage>
</organism>
<sequence length="100" mass="10916">MNLNDANIGGLTKVILEALITITPEVVESGETWSPELLDAVENKVHEALSPKGSGKEQILFDFLFARSFKEAKTLFLEVVSMPIHDSAEMGDLGLRQAMA</sequence>
<dbReference type="EMBL" id="AZAC01000004">
    <property type="protein sequence ID" value="KIX15196.1"/>
    <property type="molecule type" value="Genomic_DNA"/>
</dbReference>
<evidence type="ECO:0000313" key="2">
    <source>
        <dbReference type="Proteomes" id="UP000032233"/>
    </source>
</evidence>
<name>A0A0D2JHH8_9BACT</name>
<dbReference type="STRING" id="1429043.X474_04755"/>
<dbReference type="InParanoid" id="A0A0D2JHH8"/>
<dbReference type="RefSeq" id="WP_044346999.1">
    <property type="nucleotide sequence ID" value="NZ_AZAC01000004.1"/>
</dbReference>
<protein>
    <submittedName>
        <fullName evidence="1">Uncharacterized protein</fullName>
    </submittedName>
</protein>
<dbReference type="AlphaFoldDB" id="A0A0D2JHH8"/>
<comment type="caution">
    <text evidence="1">The sequence shown here is derived from an EMBL/GenBank/DDBJ whole genome shotgun (WGS) entry which is preliminary data.</text>
</comment>
<dbReference type="Proteomes" id="UP000032233">
    <property type="component" value="Unassembled WGS sequence"/>
</dbReference>
<gene>
    <name evidence="1" type="ORF">X474_04755</name>
</gene>
<proteinExistence type="predicted"/>
<evidence type="ECO:0000313" key="1">
    <source>
        <dbReference type="EMBL" id="KIX15196.1"/>
    </source>
</evidence>